<dbReference type="AlphaFoldDB" id="A0A6C0J1E2"/>
<dbReference type="EMBL" id="MN740292">
    <property type="protein sequence ID" value="QHT98475.1"/>
    <property type="molecule type" value="Genomic_DNA"/>
</dbReference>
<name>A0A6C0J1E2_9ZZZZ</name>
<sequence>MKPNTRLRLEQGLFIVAILVVVGLLVRAHSRTEKLAEAKGWAEQKAVIDYINSKEDLKPVAFVVAKQIIDISGDDQVLFKRVILLAQENKKDEIIQIVNDM</sequence>
<keyword evidence="1" id="KW-1133">Transmembrane helix</keyword>
<evidence type="ECO:0000256" key="1">
    <source>
        <dbReference type="SAM" id="Phobius"/>
    </source>
</evidence>
<keyword evidence="1" id="KW-0812">Transmembrane</keyword>
<organism evidence="2">
    <name type="scientific">viral metagenome</name>
    <dbReference type="NCBI Taxonomy" id="1070528"/>
    <lineage>
        <taxon>unclassified sequences</taxon>
        <taxon>metagenomes</taxon>
        <taxon>organismal metagenomes</taxon>
    </lineage>
</organism>
<proteinExistence type="predicted"/>
<evidence type="ECO:0000313" key="2">
    <source>
        <dbReference type="EMBL" id="QHT98475.1"/>
    </source>
</evidence>
<protein>
    <submittedName>
        <fullName evidence="2">Uncharacterized protein</fullName>
    </submittedName>
</protein>
<keyword evidence="1" id="KW-0472">Membrane</keyword>
<feature type="transmembrane region" description="Helical" evidence="1">
    <location>
        <begin position="12"/>
        <end position="29"/>
    </location>
</feature>
<accession>A0A6C0J1E2</accession>
<reference evidence="2" key="1">
    <citation type="journal article" date="2020" name="Nature">
        <title>Giant virus diversity and host interactions through global metagenomics.</title>
        <authorList>
            <person name="Schulz F."/>
            <person name="Roux S."/>
            <person name="Paez-Espino D."/>
            <person name="Jungbluth S."/>
            <person name="Walsh D.A."/>
            <person name="Denef V.J."/>
            <person name="McMahon K.D."/>
            <person name="Konstantinidis K.T."/>
            <person name="Eloe-Fadrosh E.A."/>
            <person name="Kyrpides N.C."/>
            <person name="Woyke T."/>
        </authorList>
    </citation>
    <scope>NUCLEOTIDE SEQUENCE</scope>
    <source>
        <strain evidence="2">GVMAG-M-3300025652-16</strain>
    </source>
</reference>